<evidence type="ECO:0000256" key="10">
    <source>
        <dbReference type="ARBA" id="ARBA00023125"/>
    </source>
</evidence>
<dbReference type="Gene3D" id="3.10.150.10">
    <property type="entry name" value="DNA Polymerase III, subunit A, domain 2"/>
    <property type="match status" value="3"/>
</dbReference>
<evidence type="ECO:0000313" key="16">
    <source>
        <dbReference type="Proteomes" id="UP000064183"/>
    </source>
</evidence>
<dbReference type="Pfam" id="PF02767">
    <property type="entry name" value="DNA_pol3_beta_2"/>
    <property type="match status" value="1"/>
</dbReference>
<comment type="subcellular location">
    <subcellularLocation>
        <location evidence="1 11">Cytoplasm</location>
    </subcellularLocation>
</comment>
<comment type="function">
    <text evidence="11">Confers DNA tethering and processivity to DNA polymerases and other proteins. Acts as a clamp, forming a ring around DNA (a reaction catalyzed by the clamp-loading complex) which diffuses in an ATP-independent manner freely and bidirectionally along dsDNA. Initially characterized for its ability to contact the catalytic subunit of DNA polymerase III (Pol III), a complex, multichain enzyme responsible for most of the replicative synthesis in bacteria; Pol III exhibits 3'-5' exonuclease proofreading activity. The beta chain is required for initiation of replication as well as for processivity of DNA replication.</text>
</comment>
<dbReference type="GeneID" id="27784105"/>
<dbReference type="GO" id="GO:0006271">
    <property type="term" value="P:DNA strand elongation involved in DNA replication"/>
    <property type="evidence" value="ECO:0007669"/>
    <property type="project" value="TreeGrafter"/>
</dbReference>
<dbReference type="Proteomes" id="UP000064183">
    <property type="component" value="Chromosome"/>
</dbReference>
<keyword evidence="8 11" id="KW-0235">DNA replication</keyword>
<keyword evidence="7 11" id="KW-0548">Nucleotidyltransferase</keyword>
<dbReference type="CDD" id="cd00140">
    <property type="entry name" value="beta_clamp"/>
    <property type="match status" value="1"/>
</dbReference>
<accession>A0A0U2SYP7</accession>
<evidence type="ECO:0000256" key="4">
    <source>
        <dbReference type="ARBA" id="ARBA00021035"/>
    </source>
</evidence>
<dbReference type="GO" id="GO:0003677">
    <property type="term" value="F:DNA binding"/>
    <property type="evidence" value="ECO:0007669"/>
    <property type="project" value="UniProtKB-UniRule"/>
</dbReference>
<evidence type="ECO:0000256" key="5">
    <source>
        <dbReference type="ARBA" id="ARBA00022490"/>
    </source>
</evidence>
<dbReference type="GO" id="GO:0003887">
    <property type="term" value="F:DNA-directed DNA polymerase activity"/>
    <property type="evidence" value="ECO:0007669"/>
    <property type="project" value="UniProtKB-UniRule"/>
</dbReference>
<feature type="domain" description="DNA polymerase III beta sliding clamp N-terminal" evidence="12">
    <location>
        <begin position="1"/>
        <end position="118"/>
    </location>
</feature>
<sequence length="376" mass="39685">MKIRVERDVLAEAVAWVARSLPARPPAPVLAGLLLKAEDGALSFSSFDYEVSARVSVDAEIDEDGTVLVSGRLLADICRALPNRPVEISTDGVRATVVCGSSRFTLHTLPVEEYPALPQMPTATGTVPGEVFASAAAQVAIAAGRDDTLPVLTGVRIEIEGDTVTLASTDRYRFAVREFLWKPENADASAVALVPAKTLLDTAKALTSGDTVTLALSGSGAGEGLIGFEGAGRRTTTRLLEGDLPKYRTLFPTEFNSVAVIETAPFVEAVKRVALVAERNTPVRLSFEQGVLILEAGSSDDAQAVERVDAVLEGDDISIAFNPTFLLDGLSAIDSPVAQLSFTTSTKPALLSGRPAVDAEADDAYKYLIMPVRLSG</sequence>
<proteinExistence type="inferred from homology"/>
<evidence type="ECO:0000256" key="9">
    <source>
        <dbReference type="ARBA" id="ARBA00022932"/>
    </source>
</evidence>
<evidence type="ECO:0000259" key="13">
    <source>
        <dbReference type="Pfam" id="PF02767"/>
    </source>
</evidence>
<evidence type="ECO:0000256" key="1">
    <source>
        <dbReference type="ARBA" id="ARBA00004496"/>
    </source>
</evidence>
<reference evidence="15 16" key="1">
    <citation type="journal article" date="2012" name="J. Bacteriol.">
        <title>Draft genome sequence of Streptomyces globisporus C-1027, which produces an antitumor antibiotic consisting of a nine-membered enediyne with a chromoprotein.</title>
        <authorList>
            <person name="Wang L."/>
            <person name="Wang S."/>
            <person name="He Q."/>
            <person name="Yu T."/>
            <person name="Li Q."/>
            <person name="Hong B."/>
        </authorList>
    </citation>
    <scope>NUCLEOTIDE SEQUENCE [LARGE SCALE GENOMIC DNA]</scope>
    <source>
        <strain evidence="15 16">C-1027</strain>
    </source>
</reference>
<dbReference type="InterPro" id="IPR046938">
    <property type="entry name" value="DNA_clamp_sf"/>
</dbReference>
<organism evidence="15 16">
    <name type="scientific">Streptomyces globisporus C-1027</name>
    <dbReference type="NCBI Taxonomy" id="1172567"/>
    <lineage>
        <taxon>Bacteria</taxon>
        <taxon>Bacillati</taxon>
        <taxon>Actinomycetota</taxon>
        <taxon>Actinomycetes</taxon>
        <taxon>Kitasatosporales</taxon>
        <taxon>Streptomycetaceae</taxon>
        <taxon>Streptomyces</taxon>
    </lineage>
</organism>
<dbReference type="AlphaFoldDB" id="A0A0U2SYP7"/>
<evidence type="ECO:0000259" key="12">
    <source>
        <dbReference type="Pfam" id="PF00712"/>
    </source>
</evidence>
<keyword evidence="9 11" id="KW-0239">DNA-directed DNA polymerase</keyword>
<evidence type="ECO:0000256" key="3">
    <source>
        <dbReference type="ARBA" id="ARBA00011400"/>
    </source>
</evidence>
<keyword evidence="6 11" id="KW-0808">Transferase</keyword>
<dbReference type="SMART" id="SM00480">
    <property type="entry name" value="POL3Bc"/>
    <property type="match status" value="1"/>
</dbReference>
<evidence type="ECO:0000256" key="11">
    <source>
        <dbReference type="PIRNR" id="PIRNR000804"/>
    </source>
</evidence>
<dbReference type="PIRSF" id="PIRSF000804">
    <property type="entry name" value="DNA_pol_III_b"/>
    <property type="match status" value="1"/>
</dbReference>
<evidence type="ECO:0000256" key="6">
    <source>
        <dbReference type="ARBA" id="ARBA00022679"/>
    </source>
</evidence>
<dbReference type="RefSeq" id="WP_003967886.1">
    <property type="nucleotide sequence ID" value="NZ_CP013738.1"/>
</dbReference>
<dbReference type="FunFam" id="3.10.150.10:FF:000005">
    <property type="entry name" value="Beta sliding clamp"/>
    <property type="match status" value="1"/>
</dbReference>
<dbReference type="GO" id="GO:0008408">
    <property type="term" value="F:3'-5' exonuclease activity"/>
    <property type="evidence" value="ECO:0007669"/>
    <property type="project" value="InterPro"/>
</dbReference>
<comment type="similarity">
    <text evidence="2 11">Belongs to the beta sliding clamp family.</text>
</comment>
<dbReference type="SUPFAM" id="SSF55979">
    <property type="entry name" value="DNA clamp"/>
    <property type="match status" value="3"/>
</dbReference>
<dbReference type="EMBL" id="CP013738">
    <property type="protein sequence ID" value="ALU94912.1"/>
    <property type="molecule type" value="Genomic_DNA"/>
</dbReference>
<dbReference type="KEGG" id="sgb:WQO_17220"/>
<comment type="subunit">
    <text evidence="3">Forms a ring-shaped head-to-tail homodimer around DNA which binds and tethers DNA polymerases and other proteins to the DNA. The DNA replisome complex has a single clamp-loading complex (3 tau and 1 each of delta, delta', psi and chi subunits) which binds 3 Pol III cores (1 core on the leading strand and 2 on the lagging strand) each with a beta sliding clamp dimer. Additional proteins in the replisome are other copies of gamma, psi and chi, Ssb, DNA helicase and RNA primase.</text>
</comment>
<dbReference type="InterPro" id="IPR001001">
    <property type="entry name" value="DNA_polIII_beta"/>
</dbReference>
<evidence type="ECO:0000256" key="8">
    <source>
        <dbReference type="ARBA" id="ARBA00022705"/>
    </source>
</evidence>
<dbReference type="InterPro" id="IPR022635">
    <property type="entry name" value="DNA_polIII_beta_C"/>
</dbReference>
<protein>
    <recommendedName>
        <fullName evidence="4 11">Beta sliding clamp</fullName>
    </recommendedName>
</protein>
<evidence type="ECO:0000259" key="14">
    <source>
        <dbReference type="Pfam" id="PF02768"/>
    </source>
</evidence>
<dbReference type="FunFam" id="3.10.150.10:FF:000004">
    <property type="entry name" value="Beta sliding clamp"/>
    <property type="match status" value="1"/>
</dbReference>
<dbReference type="InterPro" id="IPR022634">
    <property type="entry name" value="DNA_polIII_beta_N"/>
</dbReference>
<evidence type="ECO:0000256" key="7">
    <source>
        <dbReference type="ARBA" id="ARBA00022695"/>
    </source>
</evidence>
<feature type="domain" description="DNA polymerase III beta sliding clamp central" evidence="13">
    <location>
        <begin position="127"/>
        <end position="246"/>
    </location>
</feature>
<evidence type="ECO:0000313" key="15">
    <source>
        <dbReference type="EMBL" id="ALU94912.1"/>
    </source>
</evidence>
<dbReference type="GO" id="GO:0005737">
    <property type="term" value="C:cytoplasm"/>
    <property type="evidence" value="ECO:0007669"/>
    <property type="project" value="UniProtKB-SubCell"/>
</dbReference>
<gene>
    <name evidence="15" type="ORF">WQO_17220</name>
</gene>
<dbReference type="NCBIfam" id="TIGR00663">
    <property type="entry name" value="dnan"/>
    <property type="match status" value="1"/>
</dbReference>
<dbReference type="Pfam" id="PF00712">
    <property type="entry name" value="DNA_pol3_beta"/>
    <property type="match status" value="1"/>
</dbReference>
<dbReference type="InterPro" id="IPR022637">
    <property type="entry name" value="DNA_polIII_beta_cen"/>
</dbReference>
<dbReference type="STRING" id="1172567.WQO_17220"/>
<dbReference type="GO" id="GO:0042802">
    <property type="term" value="F:identical protein binding"/>
    <property type="evidence" value="ECO:0007669"/>
    <property type="project" value="UniProtKB-ARBA"/>
</dbReference>
<dbReference type="PANTHER" id="PTHR30478:SF0">
    <property type="entry name" value="BETA SLIDING CLAMP"/>
    <property type="match status" value="1"/>
</dbReference>
<dbReference type="PANTHER" id="PTHR30478">
    <property type="entry name" value="DNA POLYMERASE III SUBUNIT BETA"/>
    <property type="match status" value="1"/>
</dbReference>
<name>A0A0U2SYP7_STRGL</name>
<dbReference type="GO" id="GO:0009360">
    <property type="term" value="C:DNA polymerase III complex"/>
    <property type="evidence" value="ECO:0007669"/>
    <property type="project" value="InterPro"/>
</dbReference>
<keyword evidence="10" id="KW-0238">DNA-binding</keyword>
<feature type="domain" description="DNA polymerase III beta sliding clamp C-terminal" evidence="14">
    <location>
        <begin position="248"/>
        <end position="372"/>
    </location>
</feature>
<dbReference type="Pfam" id="PF02768">
    <property type="entry name" value="DNA_pol3_beta_3"/>
    <property type="match status" value="1"/>
</dbReference>
<keyword evidence="5 11" id="KW-0963">Cytoplasm</keyword>
<evidence type="ECO:0000256" key="2">
    <source>
        <dbReference type="ARBA" id="ARBA00010752"/>
    </source>
</evidence>
<dbReference type="FunFam" id="3.10.150.10:FF:000001">
    <property type="entry name" value="Beta sliding clamp"/>
    <property type="match status" value="1"/>
</dbReference>